<dbReference type="Proteomes" id="UP000634136">
    <property type="component" value="Unassembled WGS sequence"/>
</dbReference>
<gene>
    <name evidence="1" type="ORF">G2W53_017720</name>
</gene>
<comment type="caution">
    <text evidence="1">The sequence shown here is derived from an EMBL/GenBank/DDBJ whole genome shotgun (WGS) entry which is preliminary data.</text>
</comment>
<dbReference type="EMBL" id="JAAIUW010000006">
    <property type="protein sequence ID" value="KAF7826556.1"/>
    <property type="molecule type" value="Genomic_DNA"/>
</dbReference>
<sequence length="267" mass="30523">MTNGQLFRMDHLNGREEELRQLFNLIAELVMENVNHINGAFASFSMEFSSFGESKGIPVVGIRNTYCECGTRARIMISESERNPNRLYATCAKFPKCNYYVWLTPRGFGGREPGNEDSNNSEQFLVDNINFAVLEARVAKIESMLGWVKMCITFVMFVVVCSSICDVLQVSCTFCDVKAEAFCGSNVFKSSTTKMMIRWKNIKHLEPPNYWHREVEYGMMNRVLLLQQLLPPFHVEQLLPFLVPFPVQLSFSVPWSEASQSTGHVQK</sequence>
<reference evidence="1" key="1">
    <citation type="submission" date="2020-09" db="EMBL/GenBank/DDBJ databases">
        <title>Genome-Enabled Discovery of Anthraquinone Biosynthesis in Senna tora.</title>
        <authorList>
            <person name="Kang S.-H."/>
            <person name="Pandey R.P."/>
            <person name="Lee C.-M."/>
            <person name="Sim J.-S."/>
            <person name="Jeong J.-T."/>
            <person name="Choi B.-S."/>
            <person name="Jung M."/>
            <person name="Ginzburg D."/>
            <person name="Zhao K."/>
            <person name="Won S.Y."/>
            <person name="Oh T.-J."/>
            <person name="Yu Y."/>
            <person name="Kim N.-H."/>
            <person name="Lee O.R."/>
            <person name="Lee T.-H."/>
            <person name="Bashyal P."/>
            <person name="Kim T.-S."/>
            <person name="Lee W.-H."/>
            <person name="Kawkins C."/>
            <person name="Kim C.-K."/>
            <person name="Kim J.S."/>
            <person name="Ahn B.O."/>
            <person name="Rhee S.Y."/>
            <person name="Sohng J.K."/>
        </authorList>
    </citation>
    <scope>NUCLEOTIDE SEQUENCE</scope>
    <source>
        <tissue evidence="1">Leaf</tissue>
    </source>
</reference>
<proteinExistence type="predicted"/>
<protein>
    <submittedName>
        <fullName evidence="1">Sister chromatid cohesion protein PDS5-like protein</fullName>
    </submittedName>
</protein>
<evidence type="ECO:0000313" key="2">
    <source>
        <dbReference type="Proteomes" id="UP000634136"/>
    </source>
</evidence>
<name>A0A834TTD0_9FABA</name>
<accession>A0A834TTD0</accession>
<dbReference type="AlphaFoldDB" id="A0A834TTD0"/>
<keyword evidence="2" id="KW-1185">Reference proteome</keyword>
<organism evidence="1 2">
    <name type="scientific">Senna tora</name>
    <dbReference type="NCBI Taxonomy" id="362788"/>
    <lineage>
        <taxon>Eukaryota</taxon>
        <taxon>Viridiplantae</taxon>
        <taxon>Streptophyta</taxon>
        <taxon>Embryophyta</taxon>
        <taxon>Tracheophyta</taxon>
        <taxon>Spermatophyta</taxon>
        <taxon>Magnoliopsida</taxon>
        <taxon>eudicotyledons</taxon>
        <taxon>Gunneridae</taxon>
        <taxon>Pentapetalae</taxon>
        <taxon>rosids</taxon>
        <taxon>fabids</taxon>
        <taxon>Fabales</taxon>
        <taxon>Fabaceae</taxon>
        <taxon>Caesalpinioideae</taxon>
        <taxon>Cassia clade</taxon>
        <taxon>Senna</taxon>
    </lineage>
</organism>
<evidence type="ECO:0000313" key="1">
    <source>
        <dbReference type="EMBL" id="KAF7826556.1"/>
    </source>
</evidence>